<dbReference type="PROSITE" id="PS50206">
    <property type="entry name" value="RHODANESE_3"/>
    <property type="match status" value="1"/>
</dbReference>
<dbReference type="CDD" id="cd01446">
    <property type="entry name" value="DSP_MapKP"/>
    <property type="match status" value="1"/>
</dbReference>
<evidence type="ECO:0000313" key="2">
    <source>
        <dbReference type="EMBL" id="KAF0772553.1"/>
    </source>
</evidence>
<dbReference type="OrthoDB" id="426001at2759"/>
<dbReference type="InterPro" id="IPR036873">
    <property type="entry name" value="Rhodanese-like_dom_sf"/>
</dbReference>
<proteinExistence type="predicted"/>
<keyword evidence="3" id="KW-1185">Reference proteome</keyword>
<dbReference type="AlphaFoldDB" id="A0A6G0ZMY9"/>
<feature type="non-terminal residue" evidence="2">
    <location>
        <position position="287"/>
    </location>
</feature>
<evidence type="ECO:0000313" key="3">
    <source>
        <dbReference type="Proteomes" id="UP000478052"/>
    </source>
</evidence>
<dbReference type="Pfam" id="PF00581">
    <property type="entry name" value="Rhodanese"/>
    <property type="match status" value="1"/>
</dbReference>
<reference evidence="2 3" key="1">
    <citation type="submission" date="2019-08" db="EMBL/GenBank/DDBJ databases">
        <title>Whole genome of Aphis craccivora.</title>
        <authorList>
            <person name="Voronova N.V."/>
            <person name="Shulinski R.S."/>
            <person name="Bandarenka Y.V."/>
            <person name="Zhorov D.G."/>
            <person name="Warner D."/>
        </authorList>
    </citation>
    <scope>NUCLEOTIDE SEQUENCE [LARGE SCALE GENOMIC DNA]</scope>
    <source>
        <strain evidence="2">180601</strain>
        <tissue evidence="2">Whole Body</tissue>
    </source>
</reference>
<comment type="caution">
    <text evidence="2">The sequence shown here is derived from an EMBL/GenBank/DDBJ whole genome shotgun (WGS) entry which is preliminary data.</text>
</comment>
<sequence>MKMYRDAPCSIRNKHRNTWGMKTLKMCFGKGRLKPHETIEQDLNMMGIAVPRLNVRSPSRKRPMPTTNSTHDRCTAVDRLCSLKAHQQRCSMSAVCYEGGVGGRSRAGLRLSLNRSISEPGPASPQITVTTPTTSKRFRLESIPSLPVSLPASPSSDGTNLSGALVLNKVKRMSSDYFRQKLELFGPAILAIDCRSFVCYNVSHVRGAVNVNVADRINRRRLQTGKATLVELASSRDAKDALKRRGYREIVVYDDSTTDLDRVPHNHPLMLILASLVDDEREPSFLI</sequence>
<feature type="domain" description="Rhodanese" evidence="1">
    <location>
        <begin position="185"/>
        <end position="256"/>
    </location>
</feature>
<dbReference type="Proteomes" id="UP000478052">
    <property type="component" value="Unassembled WGS sequence"/>
</dbReference>
<dbReference type="SUPFAM" id="SSF52821">
    <property type="entry name" value="Rhodanese/Cell cycle control phosphatase"/>
    <property type="match status" value="1"/>
</dbReference>
<organism evidence="2 3">
    <name type="scientific">Aphis craccivora</name>
    <name type="common">Cowpea aphid</name>
    <dbReference type="NCBI Taxonomy" id="307492"/>
    <lineage>
        <taxon>Eukaryota</taxon>
        <taxon>Metazoa</taxon>
        <taxon>Ecdysozoa</taxon>
        <taxon>Arthropoda</taxon>
        <taxon>Hexapoda</taxon>
        <taxon>Insecta</taxon>
        <taxon>Pterygota</taxon>
        <taxon>Neoptera</taxon>
        <taxon>Paraneoptera</taxon>
        <taxon>Hemiptera</taxon>
        <taxon>Sternorrhyncha</taxon>
        <taxon>Aphidomorpha</taxon>
        <taxon>Aphidoidea</taxon>
        <taxon>Aphididae</taxon>
        <taxon>Aphidini</taxon>
        <taxon>Aphis</taxon>
        <taxon>Aphis</taxon>
    </lineage>
</organism>
<evidence type="ECO:0000259" key="1">
    <source>
        <dbReference type="PROSITE" id="PS50206"/>
    </source>
</evidence>
<dbReference type="EMBL" id="VUJU01000162">
    <property type="protein sequence ID" value="KAF0772553.1"/>
    <property type="molecule type" value="Genomic_DNA"/>
</dbReference>
<dbReference type="InterPro" id="IPR001763">
    <property type="entry name" value="Rhodanese-like_dom"/>
</dbReference>
<protein>
    <submittedName>
        <fullName evidence="2">Dual specificity protein phosphatase 10-like isoform X1</fullName>
    </submittedName>
</protein>
<dbReference type="Gene3D" id="3.40.250.10">
    <property type="entry name" value="Rhodanese-like domain"/>
    <property type="match status" value="1"/>
</dbReference>
<name>A0A6G0ZMY9_APHCR</name>
<accession>A0A6G0ZMY9</accession>
<gene>
    <name evidence="2" type="ORF">FWK35_00002142</name>
</gene>